<keyword evidence="6" id="KW-0732">Signal</keyword>
<keyword evidence="4" id="KW-1134">Transmembrane beta strand</keyword>
<evidence type="ECO:0000256" key="6">
    <source>
        <dbReference type="ARBA" id="ARBA00022729"/>
    </source>
</evidence>
<evidence type="ECO:0000256" key="4">
    <source>
        <dbReference type="ARBA" id="ARBA00022452"/>
    </source>
</evidence>
<proteinExistence type="predicted"/>
<keyword evidence="3" id="KW-0813">Transport</keyword>
<dbReference type="Gene3D" id="2.40.160.10">
    <property type="entry name" value="Porin"/>
    <property type="match status" value="1"/>
</dbReference>
<dbReference type="GO" id="GO:0046930">
    <property type="term" value="C:pore complex"/>
    <property type="evidence" value="ECO:0007669"/>
    <property type="project" value="UniProtKB-KW"/>
</dbReference>
<evidence type="ECO:0000256" key="8">
    <source>
        <dbReference type="ARBA" id="ARBA00023114"/>
    </source>
</evidence>
<sequence length="426" mass="45386">MLVNESDIKGNVLCARKRILMFWLIRLRRALRYSTFILGESKMKKSIVTLALLVAAVNVAYAQNSVTLYGVIDESIQYTHNATPTGSSQVGLYSGNLSGSRWGLKGSEDLGDGLKAIFQLEDGFNVNNGKMGSYNGTTSEFGRQAYVGLQSDRYGTFTAGRQYDPLVDMVQGITEDNYFGSTFATAGDVDNYDNSSRTNNALKYVSPVFGGLQVEGLYALGGVAGKTGSGQTWSLAAAYNNGPLSLSAGYFVADNASATTTRTGWSSTSDGTFDGPVNSGYDTAKSINIARVAAQYVAGPYTFGLSYSNSQYKADAQSAFVDTEKYNSGQAFLNYQATPALLLGLGYSYTRASGDTGASYNQISLGADYNLSKRTDVYLVGAWQHASGNQLNSDGTVSSAEASIGSYGVAGTSSQEMVSFGIRHKF</sequence>
<dbReference type="GO" id="GO:0034220">
    <property type="term" value="P:monoatomic ion transmembrane transport"/>
    <property type="evidence" value="ECO:0007669"/>
    <property type="project" value="InterPro"/>
</dbReference>
<dbReference type="CDD" id="cd00342">
    <property type="entry name" value="gram_neg_porins"/>
    <property type="match status" value="1"/>
</dbReference>
<evidence type="ECO:0000256" key="3">
    <source>
        <dbReference type="ARBA" id="ARBA00022448"/>
    </source>
</evidence>
<dbReference type="InterPro" id="IPR033900">
    <property type="entry name" value="Gram_neg_porin_domain"/>
</dbReference>
<dbReference type="GO" id="GO:0009279">
    <property type="term" value="C:cell outer membrane"/>
    <property type="evidence" value="ECO:0007669"/>
    <property type="project" value="UniProtKB-SubCell"/>
</dbReference>
<evidence type="ECO:0000313" key="13">
    <source>
        <dbReference type="Proteomes" id="UP000518681"/>
    </source>
</evidence>
<evidence type="ECO:0000256" key="7">
    <source>
        <dbReference type="ARBA" id="ARBA00023065"/>
    </source>
</evidence>
<dbReference type="EMBL" id="JACIIK010000002">
    <property type="protein sequence ID" value="MBB6200511.1"/>
    <property type="molecule type" value="Genomic_DNA"/>
</dbReference>
<name>A0AAW3US60_9BURK</name>
<keyword evidence="7" id="KW-0406">Ion transport</keyword>
<feature type="domain" description="Porin" evidence="11">
    <location>
        <begin position="50"/>
        <end position="387"/>
    </location>
</feature>
<keyword evidence="5" id="KW-0812">Transmembrane</keyword>
<dbReference type="PRINTS" id="PR00184">
    <property type="entry name" value="NEISSPPORIN"/>
</dbReference>
<evidence type="ECO:0000313" key="12">
    <source>
        <dbReference type="EMBL" id="MBB6200511.1"/>
    </source>
</evidence>
<dbReference type="InterPro" id="IPR023614">
    <property type="entry name" value="Porin_dom_sf"/>
</dbReference>
<reference evidence="12 13" key="1">
    <citation type="submission" date="2020-08" db="EMBL/GenBank/DDBJ databases">
        <title>Genomic Encyclopedia of Type Strains, Phase IV (KMG-V): Genome sequencing to study the core and pangenomes of soil and plant-associated prokaryotes.</title>
        <authorList>
            <person name="Whitman W."/>
        </authorList>
    </citation>
    <scope>NUCLEOTIDE SEQUENCE [LARGE SCALE GENOMIC DNA]</scope>
    <source>
        <strain evidence="12 13">SEMIA 4013</strain>
    </source>
</reference>
<keyword evidence="10" id="KW-0998">Cell outer membrane</keyword>
<gene>
    <name evidence="12" type="ORF">GGD69_001357</name>
</gene>
<dbReference type="PANTHER" id="PTHR34501:SF9">
    <property type="entry name" value="MAJOR OUTER MEMBRANE PROTEIN P.IA"/>
    <property type="match status" value="1"/>
</dbReference>
<comment type="subcellular location">
    <subcellularLocation>
        <location evidence="1">Cell outer membrane</location>
        <topology evidence="1">Multi-pass membrane protein</topology>
    </subcellularLocation>
</comment>
<evidence type="ECO:0000256" key="2">
    <source>
        <dbReference type="ARBA" id="ARBA00011233"/>
    </source>
</evidence>
<evidence type="ECO:0000256" key="5">
    <source>
        <dbReference type="ARBA" id="ARBA00022692"/>
    </source>
</evidence>
<evidence type="ECO:0000259" key="11">
    <source>
        <dbReference type="Pfam" id="PF13609"/>
    </source>
</evidence>
<dbReference type="SUPFAM" id="SSF56935">
    <property type="entry name" value="Porins"/>
    <property type="match status" value="1"/>
</dbReference>
<dbReference type="InterPro" id="IPR050298">
    <property type="entry name" value="Gram-neg_bact_OMP"/>
</dbReference>
<keyword evidence="9" id="KW-0472">Membrane</keyword>
<protein>
    <submittedName>
        <fullName evidence="12">Porin</fullName>
    </submittedName>
</protein>
<comment type="caution">
    <text evidence="12">The sequence shown here is derived from an EMBL/GenBank/DDBJ whole genome shotgun (WGS) entry which is preliminary data.</text>
</comment>
<dbReference type="InterPro" id="IPR001702">
    <property type="entry name" value="Porin_Gram-ve"/>
</dbReference>
<dbReference type="Pfam" id="PF13609">
    <property type="entry name" value="Porin_4"/>
    <property type="match status" value="1"/>
</dbReference>
<dbReference type="InterPro" id="IPR002299">
    <property type="entry name" value="Porin_Neis"/>
</dbReference>
<accession>A0AAW3US60</accession>
<organism evidence="12 13">
    <name type="scientific">Paraburkholderia fungorum</name>
    <dbReference type="NCBI Taxonomy" id="134537"/>
    <lineage>
        <taxon>Bacteria</taxon>
        <taxon>Pseudomonadati</taxon>
        <taxon>Pseudomonadota</taxon>
        <taxon>Betaproteobacteria</taxon>
        <taxon>Burkholderiales</taxon>
        <taxon>Burkholderiaceae</taxon>
        <taxon>Paraburkholderia</taxon>
    </lineage>
</organism>
<dbReference type="PANTHER" id="PTHR34501">
    <property type="entry name" value="PROTEIN YDDL-RELATED"/>
    <property type="match status" value="1"/>
</dbReference>
<dbReference type="PRINTS" id="PR00182">
    <property type="entry name" value="ECOLNEIPORIN"/>
</dbReference>
<dbReference type="Proteomes" id="UP000518681">
    <property type="component" value="Unassembled WGS sequence"/>
</dbReference>
<evidence type="ECO:0000256" key="10">
    <source>
        <dbReference type="ARBA" id="ARBA00023237"/>
    </source>
</evidence>
<keyword evidence="8" id="KW-0626">Porin</keyword>
<evidence type="ECO:0000256" key="1">
    <source>
        <dbReference type="ARBA" id="ARBA00004571"/>
    </source>
</evidence>
<evidence type="ECO:0000256" key="9">
    <source>
        <dbReference type="ARBA" id="ARBA00023136"/>
    </source>
</evidence>
<comment type="subunit">
    <text evidence="2">Homotrimer.</text>
</comment>
<dbReference type="GO" id="GO:0015288">
    <property type="term" value="F:porin activity"/>
    <property type="evidence" value="ECO:0007669"/>
    <property type="project" value="UniProtKB-KW"/>
</dbReference>
<dbReference type="AlphaFoldDB" id="A0AAW3US60"/>